<keyword evidence="3" id="KW-1185">Reference proteome</keyword>
<proteinExistence type="predicted"/>
<comment type="caution">
    <text evidence="2">The sequence shown here is derived from an EMBL/GenBank/DDBJ whole genome shotgun (WGS) entry which is preliminary data.</text>
</comment>
<dbReference type="InterPro" id="IPR037152">
    <property type="entry name" value="L-asparaginase_N_sf"/>
</dbReference>
<feature type="domain" description="L-asparaginase N-terminal" evidence="1">
    <location>
        <begin position="9"/>
        <end position="171"/>
    </location>
</feature>
<gene>
    <name evidence="2" type="ORF">MUB52_23360</name>
</gene>
<dbReference type="InterPro" id="IPR027473">
    <property type="entry name" value="L-asparaginase_C"/>
</dbReference>
<dbReference type="Proteomes" id="UP001208690">
    <property type="component" value="Unassembled WGS sequence"/>
</dbReference>
<dbReference type="PRINTS" id="PR00139">
    <property type="entry name" value="ASNGLNASE"/>
</dbReference>
<reference evidence="2 3" key="1">
    <citation type="submission" date="2022-04" db="EMBL/GenBank/DDBJ databases">
        <title>Roseobacter sp. WL0113 is a bacterium isolated from neritic sediment.</title>
        <authorList>
            <person name="Wang L."/>
            <person name="He W."/>
            <person name="Zhang D.-F."/>
        </authorList>
    </citation>
    <scope>NUCLEOTIDE SEQUENCE [LARGE SCALE GENOMIC DNA]</scope>
    <source>
        <strain evidence="2 3">WL0113</strain>
    </source>
</reference>
<dbReference type="SUPFAM" id="SSF53774">
    <property type="entry name" value="Glutaminase/Asparaginase"/>
    <property type="match status" value="1"/>
</dbReference>
<evidence type="ECO:0000259" key="1">
    <source>
        <dbReference type="Pfam" id="PF00710"/>
    </source>
</evidence>
<dbReference type="InterPro" id="IPR006034">
    <property type="entry name" value="Asparaginase/glutaminase-like"/>
</dbReference>
<dbReference type="PROSITE" id="PS51732">
    <property type="entry name" value="ASN_GLN_ASE_3"/>
    <property type="match status" value="1"/>
</dbReference>
<protein>
    <submittedName>
        <fullName evidence="2">Asparaginase domain-containing protein</fullName>
        <ecNumber evidence="2">3.5.1.1</ecNumber>
    </submittedName>
</protein>
<evidence type="ECO:0000313" key="2">
    <source>
        <dbReference type="EMBL" id="MCV3274379.1"/>
    </source>
</evidence>
<dbReference type="PANTHER" id="PTHR11707">
    <property type="entry name" value="L-ASPARAGINASE"/>
    <property type="match status" value="1"/>
</dbReference>
<dbReference type="SMART" id="SM00870">
    <property type="entry name" value="Asparaginase"/>
    <property type="match status" value="1"/>
</dbReference>
<dbReference type="InterPro" id="IPR027474">
    <property type="entry name" value="L-asparaginase_N"/>
</dbReference>
<accession>A0ABT3BM88</accession>
<dbReference type="EC" id="3.5.1.1" evidence="2"/>
<dbReference type="Gene3D" id="3.40.50.40">
    <property type="match status" value="1"/>
</dbReference>
<dbReference type="RefSeq" id="WP_263846582.1">
    <property type="nucleotide sequence ID" value="NZ_JALIEB010000041.1"/>
</dbReference>
<dbReference type="PANTHER" id="PTHR11707:SF28">
    <property type="entry name" value="60 KDA LYSOPHOSPHOLIPASE"/>
    <property type="match status" value="1"/>
</dbReference>
<dbReference type="PIRSF" id="PIRSF001220">
    <property type="entry name" value="L-ASNase_gatD"/>
    <property type="match status" value="1"/>
</dbReference>
<dbReference type="EMBL" id="JALIEB010000041">
    <property type="protein sequence ID" value="MCV3274379.1"/>
    <property type="molecule type" value="Genomic_DNA"/>
</dbReference>
<dbReference type="Gene3D" id="3.40.50.1170">
    <property type="entry name" value="L-asparaginase, N-terminal domain"/>
    <property type="match status" value="1"/>
</dbReference>
<evidence type="ECO:0000313" key="3">
    <source>
        <dbReference type="Proteomes" id="UP001208690"/>
    </source>
</evidence>
<dbReference type="Pfam" id="PF00710">
    <property type="entry name" value="Asparaginase"/>
    <property type="match status" value="1"/>
</dbReference>
<organism evidence="2 3">
    <name type="scientific">Roseobacter sinensis</name>
    <dbReference type="NCBI Taxonomy" id="2931391"/>
    <lineage>
        <taxon>Bacteria</taxon>
        <taxon>Pseudomonadati</taxon>
        <taxon>Pseudomonadota</taxon>
        <taxon>Alphaproteobacteria</taxon>
        <taxon>Rhodobacterales</taxon>
        <taxon>Roseobacteraceae</taxon>
        <taxon>Roseobacter</taxon>
    </lineage>
</organism>
<name>A0ABT3BM88_9RHOB</name>
<sequence length="318" mass="33297">METPSETGRILVIALGGTISLELTDNRALATDNMHSLVSGMGSNLDVCSFAAKNGSDITLQDIVSIGKLILEHAGSYSAFIVTTGTDTLEEVAYGLSLLLDDLTMVVVTGAMRPPFATDFDGIRSLTMAVQVCQKATSGQASVVVSIGGSVIPAWLAHKRSTSRLDAFVSTMPDPTDAQANKRSDLPTSLGMALLKHPALPSVDIPIVGFSVGSGLQVARFAGADGLVVSCPGACSVATETRAALVRDLLSIMPVVLTSRCEDSHGDVSACYPGHFDELEALGFKVRGYLGLSAEKARIKLAFEVLSGRNGWAESQNH</sequence>
<dbReference type="InterPro" id="IPR036152">
    <property type="entry name" value="Asp/glu_Ase-like_sf"/>
</dbReference>
<dbReference type="PIRSF" id="PIRSF500176">
    <property type="entry name" value="L_ASNase"/>
    <property type="match status" value="1"/>
</dbReference>
<dbReference type="GO" id="GO:0004067">
    <property type="term" value="F:asparaginase activity"/>
    <property type="evidence" value="ECO:0007669"/>
    <property type="project" value="UniProtKB-EC"/>
</dbReference>
<keyword evidence="2" id="KW-0378">Hydrolase</keyword>